<evidence type="ECO:0000256" key="2">
    <source>
        <dbReference type="ARBA" id="ARBA00023125"/>
    </source>
</evidence>
<dbReference type="PANTHER" id="PTHR30136">
    <property type="entry name" value="HELIX-TURN-HELIX TRANSCRIPTIONAL REGULATOR, ICLR FAMILY"/>
    <property type="match status" value="1"/>
</dbReference>
<dbReference type="PROSITE" id="PS51078">
    <property type="entry name" value="ICLR_ED"/>
    <property type="match status" value="1"/>
</dbReference>
<evidence type="ECO:0000259" key="5">
    <source>
        <dbReference type="PROSITE" id="PS51078"/>
    </source>
</evidence>
<evidence type="ECO:0000256" key="3">
    <source>
        <dbReference type="ARBA" id="ARBA00023163"/>
    </source>
</evidence>
<organism evidence="6 7">
    <name type="scientific">Rhodococcus antarcticus</name>
    <dbReference type="NCBI Taxonomy" id="2987751"/>
    <lineage>
        <taxon>Bacteria</taxon>
        <taxon>Bacillati</taxon>
        <taxon>Actinomycetota</taxon>
        <taxon>Actinomycetes</taxon>
        <taxon>Mycobacteriales</taxon>
        <taxon>Nocardiaceae</taxon>
        <taxon>Rhodococcus</taxon>
    </lineage>
</organism>
<dbReference type="InterPro" id="IPR014757">
    <property type="entry name" value="Tscrpt_reg_IclR_C"/>
</dbReference>
<dbReference type="InterPro" id="IPR005471">
    <property type="entry name" value="Tscrpt_reg_IclR_N"/>
</dbReference>
<dbReference type="InterPro" id="IPR036388">
    <property type="entry name" value="WH-like_DNA-bd_sf"/>
</dbReference>
<dbReference type="InterPro" id="IPR036390">
    <property type="entry name" value="WH_DNA-bd_sf"/>
</dbReference>
<keyword evidence="2" id="KW-0238">DNA-binding</keyword>
<evidence type="ECO:0000313" key="7">
    <source>
        <dbReference type="Proteomes" id="UP001164965"/>
    </source>
</evidence>
<protein>
    <submittedName>
        <fullName evidence="6">IclR family transcriptional regulator</fullName>
    </submittedName>
</protein>
<dbReference type="SMART" id="SM00346">
    <property type="entry name" value="HTH_ICLR"/>
    <property type="match status" value="1"/>
</dbReference>
<feature type="domain" description="IclR-ED" evidence="5">
    <location>
        <begin position="68"/>
        <end position="242"/>
    </location>
</feature>
<dbReference type="SUPFAM" id="SSF55781">
    <property type="entry name" value="GAF domain-like"/>
    <property type="match status" value="1"/>
</dbReference>
<reference evidence="6" key="1">
    <citation type="submission" date="2022-10" db="EMBL/GenBank/DDBJ databases">
        <title>Rhodococcus sp.75.</title>
        <authorList>
            <person name="Sun M."/>
        </authorList>
    </citation>
    <scope>NUCLEOTIDE SEQUENCE</scope>
    <source>
        <strain evidence="6">75</strain>
        <plasmid evidence="6">unnamed1</plasmid>
    </source>
</reference>
<accession>A0ABY6P548</accession>
<dbReference type="Gene3D" id="1.10.10.10">
    <property type="entry name" value="Winged helix-like DNA-binding domain superfamily/Winged helix DNA-binding domain"/>
    <property type="match status" value="1"/>
</dbReference>
<feature type="domain" description="HTH iclR-type" evidence="4">
    <location>
        <begin position="9"/>
        <end position="69"/>
    </location>
</feature>
<gene>
    <name evidence="6" type="ORF">RHODO2019_18215</name>
</gene>
<evidence type="ECO:0000313" key="6">
    <source>
        <dbReference type="EMBL" id="UZJ26819.1"/>
    </source>
</evidence>
<dbReference type="InterPro" id="IPR050707">
    <property type="entry name" value="HTH_MetabolicPath_Reg"/>
</dbReference>
<dbReference type="EMBL" id="CP110616">
    <property type="protein sequence ID" value="UZJ26819.1"/>
    <property type="molecule type" value="Genomic_DNA"/>
</dbReference>
<geneLocation type="plasmid" evidence="6 7">
    <name>unnamed1</name>
</geneLocation>
<evidence type="ECO:0000259" key="4">
    <source>
        <dbReference type="PROSITE" id="PS51077"/>
    </source>
</evidence>
<dbReference type="PANTHER" id="PTHR30136:SF24">
    <property type="entry name" value="HTH-TYPE TRANSCRIPTIONAL REPRESSOR ALLR"/>
    <property type="match status" value="1"/>
</dbReference>
<proteinExistence type="predicted"/>
<dbReference type="PROSITE" id="PS51077">
    <property type="entry name" value="HTH_ICLR"/>
    <property type="match status" value="1"/>
</dbReference>
<dbReference type="SUPFAM" id="SSF46785">
    <property type="entry name" value="Winged helix' DNA-binding domain"/>
    <property type="match status" value="1"/>
</dbReference>
<dbReference type="InterPro" id="IPR029016">
    <property type="entry name" value="GAF-like_dom_sf"/>
</dbReference>
<dbReference type="RefSeq" id="WP_265384923.1">
    <property type="nucleotide sequence ID" value="NZ_CP110616.1"/>
</dbReference>
<dbReference type="Pfam" id="PF09339">
    <property type="entry name" value="HTH_IclR"/>
    <property type="match status" value="1"/>
</dbReference>
<dbReference type="Proteomes" id="UP001164965">
    <property type="component" value="Plasmid unnamed1"/>
</dbReference>
<dbReference type="Gene3D" id="3.30.450.40">
    <property type="match status" value="1"/>
</dbReference>
<keyword evidence="6" id="KW-0614">Plasmid</keyword>
<keyword evidence="3" id="KW-0804">Transcription</keyword>
<keyword evidence="7" id="KW-1185">Reference proteome</keyword>
<evidence type="ECO:0000256" key="1">
    <source>
        <dbReference type="ARBA" id="ARBA00023015"/>
    </source>
</evidence>
<keyword evidence="1" id="KW-0805">Transcription regulation</keyword>
<name>A0ABY6P548_9NOCA</name>
<dbReference type="Pfam" id="PF01614">
    <property type="entry name" value="IclR_C"/>
    <property type="match status" value="1"/>
</dbReference>
<sequence>MKNKPVYAIASVDHALHLAQLLQQEGALSVSEAAELVGVARSTAHRLLAMLVYRDLATQGDDRRYFPGPVLGPASAAPSMRLRKAALPHMHALVARVNETVSLQVRVGVDVRFLESVECDRMLRVGDRSGKVLPAHCVAGGKVLLAFLSHDELNELYGEVELDIERLRKHLALARRHGFAVNDQETEAGVTAVGVAVLGQDGCPLGALSLAVPSARFDRQSLSTYTAVLQGACAAVSRDLAAP</sequence>